<dbReference type="GO" id="GO:0000463">
    <property type="term" value="P:maturation of LSU-rRNA from tricistronic rRNA transcript (SSU-rRNA, 5.8S rRNA, LSU-rRNA)"/>
    <property type="evidence" value="ECO:0007669"/>
    <property type="project" value="UniProtKB-UniRule"/>
</dbReference>
<dbReference type="CDD" id="cd17709">
    <property type="entry name" value="BRCT_pescadillo_like"/>
    <property type="match status" value="1"/>
</dbReference>
<evidence type="ECO:0000313" key="7">
    <source>
        <dbReference type="EMBL" id="KRX01530.1"/>
    </source>
</evidence>
<evidence type="ECO:0000256" key="5">
    <source>
        <dbReference type="SAM" id="MobiDB-lite"/>
    </source>
</evidence>
<dbReference type="GO" id="GO:0000466">
    <property type="term" value="P:maturation of 5.8S rRNA from tricistronic rRNA transcript (SSU-rRNA, 5.8S rRNA, LSU-rRNA)"/>
    <property type="evidence" value="ECO:0007669"/>
    <property type="project" value="UniProtKB-UniRule"/>
</dbReference>
<dbReference type="EMBL" id="LDAU01000170">
    <property type="protein sequence ID" value="KRX01530.1"/>
    <property type="molecule type" value="Genomic_DNA"/>
</dbReference>
<feature type="compositionally biased region" description="Acidic residues" evidence="5">
    <location>
        <begin position="511"/>
        <end position="522"/>
    </location>
</feature>
<comment type="caution">
    <text evidence="7">The sequence shown here is derived from an EMBL/GenBank/DDBJ whole genome shotgun (WGS) entry which is preliminary data.</text>
</comment>
<dbReference type="PANTHER" id="PTHR12221:SF6">
    <property type="entry name" value="PESCADILLO HOMOLOG"/>
    <property type="match status" value="1"/>
</dbReference>
<protein>
    <recommendedName>
        <fullName evidence="4">Pescadillo homolog</fullName>
    </recommendedName>
</protein>
<evidence type="ECO:0000313" key="8">
    <source>
        <dbReference type="Proteomes" id="UP000054937"/>
    </source>
</evidence>
<comment type="subcellular location">
    <subcellularLocation>
        <location evidence="4">Nucleus</location>
        <location evidence="4">Nucleolus</location>
    </subcellularLocation>
    <subcellularLocation>
        <location evidence="4">Nucleus</location>
        <location evidence="4">Nucleoplasm</location>
    </subcellularLocation>
</comment>
<dbReference type="Proteomes" id="UP000054937">
    <property type="component" value="Unassembled WGS sequence"/>
</dbReference>
<organism evidence="7 8">
    <name type="scientific">Pseudocohnilembus persalinus</name>
    <name type="common">Ciliate</name>
    <dbReference type="NCBI Taxonomy" id="266149"/>
    <lineage>
        <taxon>Eukaryota</taxon>
        <taxon>Sar</taxon>
        <taxon>Alveolata</taxon>
        <taxon>Ciliophora</taxon>
        <taxon>Intramacronucleata</taxon>
        <taxon>Oligohymenophorea</taxon>
        <taxon>Scuticociliatia</taxon>
        <taxon>Philasterida</taxon>
        <taxon>Pseudocohnilembidae</taxon>
        <taxon>Pseudocohnilembus</taxon>
    </lineage>
</organism>
<dbReference type="SMART" id="SM00292">
    <property type="entry name" value="BRCT"/>
    <property type="match status" value="1"/>
</dbReference>
<gene>
    <name evidence="7" type="ORF">PPERSA_01433</name>
</gene>
<dbReference type="Gene3D" id="3.40.50.10190">
    <property type="entry name" value="BRCT domain"/>
    <property type="match status" value="1"/>
</dbReference>
<dbReference type="FunCoup" id="A0A0V0QHA5">
    <property type="interactions" value="534"/>
</dbReference>
<dbReference type="InterPro" id="IPR010613">
    <property type="entry name" value="PES"/>
</dbReference>
<feature type="compositionally biased region" description="Basic and acidic residues" evidence="5">
    <location>
        <begin position="523"/>
        <end position="534"/>
    </location>
</feature>
<dbReference type="GO" id="GO:0003723">
    <property type="term" value="F:RNA binding"/>
    <property type="evidence" value="ECO:0007669"/>
    <property type="project" value="TreeGrafter"/>
</dbReference>
<dbReference type="Pfam" id="PF06732">
    <property type="entry name" value="Pescadillo_N"/>
    <property type="match status" value="1"/>
</dbReference>
<feature type="compositionally biased region" description="Basic residues" evidence="5">
    <location>
        <begin position="595"/>
        <end position="605"/>
    </location>
</feature>
<proteinExistence type="inferred from homology"/>
<dbReference type="OrthoDB" id="10264910at2759"/>
<keyword evidence="1 4" id="KW-0690">Ribosome biogenesis</keyword>
<dbReference type="GO" id="GO:0005654">
    <property type="term" value="C:nucleoplasm"/>
    <property type="evidence" value="ECO:0007669"/>
    <property type="project" value="UniProtKB-SubCell"/>
</dbReference>
<dbReference type="AlphaFoldDB" id="A0A0V0QHA5"/>
<comment type="similarity">
    <text evidence="4">Belongs to the pescadillo family.</text>
</comment>
<keyword evidence="3 4" id="KW-0539">Nucleus</keyword>
<feature type="domain" description="BRCT" evidence="6">
    <location>
        <begin position="296"/>
        <end position="387"/>
    </location>
</feature>
<keyword evidence="8" id="KW-1185">Reference proteome</keyword>
<feature type="compositionally biased region" description="Acidic residues" evidence="5">
    <location>
        <begin position="443"/>
        <end position="496"/>
    </location>
</feature>
<accession>A0A0V0QHA5</accession>
<reference evidence="7 8" key="1">
    <citation type="journal article" date="2015" name="Sci. Rep.">
        <title>Genome of the facultative scuticociliatosis pathogen Pseudocohnilembus persalinus provides insight into its virulence through horizontal gene transfer.</title>
        <authorList>
            <person name="Xiong J."/>
            <person name="Wang G."/>
            <person name="Cheng J."/>
            <person name="Tian M."/>
            <person name="Pan X."/>
            <person name="Warren A."/>
            <person name="Jiang C."/>
            <person name="Yuan D."/>
            <person name="Miao W."/>
        </authorList>
    </citation>
    <scope>NUCLEOTIDE SEQUENCE [LARGE SCALE GENOMIC DNA]</scope>
    <source>
        <strain evidence="7">36N120E</strain>
    </source>
</reference>
<feature type="region of interest" description="Disordered" evidence="5">
    <location>
        <begin position="586"/>
        <end position="605"/>
    </location>
</feature>
<dbReference type="InterPro" id="IPR001357">
    <property type="entry name" value="BRCT_dom"/>
</dbReference>
<dbReference type="GO" id="GO:0043021">
    <property type="term" value="F:ribonucleoprotein complex binding"/>
    <property type="evidence" value="ECO:0007669"/>
    <property type="project" value="UniProtKB-UniRule"/>
</dbReference>
<dbReference type="PANTHER" id="PTHR12221">
    <property type="entry name" value="PESCADILLO - RELATED"/>
    <property type="match status" value="1"/>
</dbReference>
<evidence type="ECO:0000256" key="4">
    <source>
        <dbReference type="HAMAP-Rule" id="MF_03028"/>
    </source>
</evidence>
<evidence type="ECO:0000256" key="2">
    <source>
        <dbReference type="ARBA" id="ARBA00022552"/>
    </source>
</evidence>
<dbReference type="Pfam" id="PF16589">
    <property type="entry name" value="BRCT_2"/>
    <property type="match status" value="1"/>
</dbReference>
<comment type="function">
    <text evidence="4">Required for maturation of ribosomal RNAs and formation of the large ribosomal subunit.</text>
</comment>
<dbReference type="InterPro" id="IPR036420">
    <property type="entry name" value="BRCT_dom_sf"/>
</dbReference>
<keyword evidence="2 4" id="KW-0698">rRNA processing</keyword>
<dbReference type="OMA" id="QKVTWIV"/>
<sequence>MGKKLKAGTSGESCKFISRAKAIRKLQVSLKDFRRLCILKGVFPREPPQKLKQKHLSYYHVKDINFLMHDRIIQKFRDIKSHIKKIKKAKVRGRELQAKKLTKNTPKYTLNHLVKERYPSFTDALRDLDDPLCLINLFAALHAHKEFGIPRETIEKCIKLSREFNLFVIKSKSLRKTFLSIKGIYYQAEIQGQQITWIQPFHLPSNLPVDVDYKVMITFYEFYETLVKFVNFKLFAEMNIKYPLEIDSSIENENHFCYKSYIVKNNEGNLFDEENQKYKIDEKFQKEIEQQTSDFPGKDLFKDLVFFLSTEVPKYSLEFVILSFGGQVYWAGDESGVKADDKKITHYITDRKPEQIKFLKNREYIQPQWIYDSVNNAILLPIKDYSPGKLLPPHLSPFEQSLYQPERQKEINQLKGEANEQLEEEDEAEIKRLLEEEQNGLNSDDEEEEDEDIKEEQNLDEIEDEEEEEEQEENEEDEEEDEEEDSESSEEEEIESEQLSSEIVDEVKGGDDDEEDEEEEGDDKQYDFQKEKQKQATKGKKLAKEQKELAKTMMSKKDKTLYRIMNHKKQKAQQEAAKLIAKQERIKRKDEFLNKRKNQPKQALK</sequence>
<dbReference type="SUPFAM" id="SSF52113">
    <property type="entry name" value="BRCT domain"/>
    <property type="match status" value="1"/>
</dbReference>
<name>A0A0V0QHA5_PSEPJ</name>
<dbReference type="PROSITE" id="PS50172">
    <property type="entry name" value="BRCT"/>
    <property type="match status" value="1"/>
</dbReference>
<evidence type="ECO:0000256" key="3">
    <source>
        <dbReference type="ARBA" id="ARBA00023242"/>
    </source>
</evidence>
<dbReference type="HAMAP" id="MF_03028">
    <property type="entry name" value="Pescadillo"/>
    <property type="match status" value="1"/>
</dbReference>
<feature type="region of interest" description="Disordered" evidence="5">
    <location>
        <begin position="436"/>
        <end position="545"/>
    </location>
</feature>
<dbReference type="InParanoid" id="A0A0V0QHA5"/>
<evidence type="ECO:0000259" key="6">
    <source>
        <dbReference type="PROSITE" id="PS50172"/>
    </source>
</evidence>
<evidence type="ECO:0000256" key="1">
    <source>
        <dbReference type="ARBA" id="ARBA00022517"/>
    </source>
</evidence>
<dbReference type="GO" id="GO:0070545">
    <property type="term" value="C:PeBoW complex"/>
    <property type="evidence" value="ECO:0007669"/>
    <property type="project" value="TreeGrafter"/>
</dbReference>
<dbReference type="GO" id="GO:0030687">
    <property type="term" value="C:preribosome, large subunit precursor"/>
    <property type="evidence" value="ECO:0007669"/>
    <property type="project" value="UniProtKB-UniRule"/>
</dbReference>